<gene>
    <name evidence="3" type="primary">VAPA</name>
    <name evidence="3" type="ORF">NGRA_1635</name>
</gene>
<dbReference type="InterPro" id="IPR008962">
    <property type="entry name" value="PapD-like_sf"/>
</dbReference>
<dbReference type="EMBL" id="SBJO01000117">
    <property type="protein sequence ID" value="KAF9762948.1"/>
    <property type="molecule type" value="Genomic_DNA"/>
</dbReference>
<accession>A0A9P6GZ31</accession>
<evidence type="ECO:0000256" key="1">
    <source>
        <dbReference type="SAM" id="Phobius"/>
    </source>
</evidence>
<evidence type="ECO:0000313" key="4">
    <source>
        <dbReference type="Proteomes" id="UP000740883"/>
    </source>
</evidence>
<keyword evidence="4" id="KW-1185">Reference proteome</keyword>
<dbReference type="Pfam" id="PF00635">
    <property type="entry name" value="Motile_Sperm"/>
    <property type="match status" value="1"/>
</dbReference>
<reference evidence="3 4" key="1">
    <citation type="journal article" date="2020" name="Genome Biol. Evol.">
        <title>Comparative genomics of strictly vertically transmitted, feminizing microsporidia endosymbionts of amphipod crustaceans.</title>
        <authorList>
            <person name="Cormier A."/>
            <person name="Chebbi M.A."/>
            <person name="Giraud I."/>
            <person name="Wattier R."/>
            <person name="Teixeira M."/>
            <person name="Gilbert C."/>
            <person name="Rigaud T."/>
            <person name="Cordaux R."/>
        </authorList>
    </citation>
    <scope>NUCLEOTIDE SEQUENCE [LARGE SCALE GENOMIC DNA]</scope>
    <source>
        <strain evidence="3 4">Ou3-Ou53</strain>
    </source>
</reference>
<dbReference type="InterPro" id="IPR000535">
    <property type="entry name" value="MSP_dom"/>
</dbReference>
<name>A0A9P6GZ31_9MICR</name>
<feature type="domain" description="MSP" evidence="2">
    <location>
        <begin position="3"/>
        <end position="116"/>
    </location>
</feature>
<dbReference type="AlphaFoldDB" id="A0A9P6GZ31"/>
<dbReference type="InterPro" id="IPR013783">
    <property type="entry name" value="Ig-like_fold"/>
</dbReference>
<dbReference type="Proteomes" id="UP000740883">
    <property type="component" value="Unassembled WGS sequence"/>
</dbReference>
<dbReference type="PROSITE" id="PS50202">
    <property type="entry name" value="MSP"/>
    <property type="match status" value="1"/>
</dbReference>
<dbReference type="SUPFAM" id="SSF49354">
    <property type="entry name" value="PapD-like"/>
    <property type="match status" value="1"/>
</dbReference>
<evidence type="ECO:0000313" key="3">
    <source>
        <dbReference type="EMBL" id="KAF9762948.1"/>
    </source>
</evidence>
<feature type="transmembrane region" description="Helical" evidence="1">
    <location>
        <begin position="136"/>
        <end position="158"/>
    </location>
</feature>
<organism evidence="3 4">
    <name type="scientific">Nosema granulosis</name>
    <dbReference type="NCBI Taxonomy" id="83296"/>
    <lineage>
        <taxon>Eukaryota</taxon>
        <taxon>Fungi</taxon>
        <taxon>Fungi incertae sedis</taxon>
        <taxon>Microsporidia</taxon>
        <taxon>Nosematidae</taxon>
        <taxon>Nosema</taxon>
    </lineage>
</organism>
<keyword evidence="1" id="KW-0472">Membrane</keyword>
<dbReference type="Gene3D" id="2.60.40.10">
    <property type="entry name" value="Immunoglobulins"/>
    <property type="match status" value="1"/>
</dbReference>
<protein>
    <submittedName>
        <fullName evidence="3">Vesicle-associated membrane protein-associated protein A</fullName>
    </submittedName>
</protein>
<evidence type="ECO:0000259" key="2">
    <source>
        <dbReference type="PROSITE" id="PS50202"/>
    </source>
</evidence>
<proteinExistence type="predicted"/>
<sequence length="163" mass="18786">MNDIQFEPSEVLKIHRGDKKTTISVRNMSMEGRAYKIKTTRPRDYIVKPSLGIIMPMEQVSIDVQLSDNCLPDDSHKFLIEIYEYDWKKPLSNLKSHLKMSKVVPLVTRKLGVSLFIEDFFENDSKSTEKDSLRSVIVCGLSSTYVVCMLLLLFLNIYNSEIC</sequence>
<keyword evidence="1" id="KW-1133">Transmembrane helix</keyword>
<comment type="caution">
    <text evidence="3">The sequence shown here is derived from an EMBL/GenBank/DDBJ whole genome shotgun (WGS) entry which is preliminary data.</text>
</comment>
<dbReference type="OrthoDB" id="264603at2759"/>
<keyword evidence="1" id="KW-0812">Transmembrane</keyword>